<sequence length="47" mass="4770">MAKKLEHDNGTVRDASGGDDKGDGVAICSACGKPHHPSLECTCGGDE</sequence>
<dbReference type="EMBL" id="MZ334528">
    <property type="protein sequence ID" value="UBF23452.1"/>
    <property type="molecule type" value="Genomic_DNA"/>
</dbReference>
<reference evidence="2" key="1">
    <citation type="submission" date="2021-05" db="EMBL/GenBank/DDBJ databases">
        <title>Diversity, taxonomy and evolution of archaeal viruses of the class Caudoviricetes.</title>
        <authorList>
            <person name="Liu Y."/>
            <person name="Demina T.A."/>
            <person name="Roux S."/>
            <person name="Aiewsakun P."/>
            <person name="Kazlauskas D."/>
            <person name="Simmonds P."/>
            <person name="Prangishvili D."/>
            <person name="Oksanen H.M."/>
            <person name="Krupovic M."/>
        </authorList>
    </citation>
    <scope>NUCLEOTIDE SEQUENCE</scope>
    <source>
        <strain evidence="2">HRTV-28/28</strain>
    </source>
</reference>
<evidence type="ECO:0000313" key="3">
    <source>
        <dbReference type="Proteomes" id="UP000827176"/>
    </source>
</evidence>
<gene>
    <name evidence="2" type="ORF">HRTV-28_gp14</name>
</gene>
<accession>A0AAE8Y089</accession>
<evidence type="ECO:0000313" key="2">
    <source>
        <dbReference type="EMBL" id="UBF23452.1"/>
    </source>
</evidence>
<feature type="region of interest" description="Disordered" evidence="1">
    <location>
        <begin position="1"/>
        <end position="22"/>
    </location>
</feature>
<organism evidence="2 3">
    <name type="scientific">Halorubrum tailed virus 28</name>
    <dbReference type="NCBI Taxonomy" id="2878009"/>
    <lineage>
        <taxon>Viruses</taxon>
        <taxon>Duplodnaviria</taxon>
        <taxon>Heunggongvirae</taxon>
        <taxon>Uroviricota</taxon>
        <taxon>Caudoviricetes</taxon>
        <taxon>Suolaviridae</taxon>
        <taxon>Pormufvirus</taxon>
        <taxon>Pormufvirus salinum</taxon>
        <taxon>Pormufvirus HRTV28</taxon>
    </lineage>
</organism>
<keyword evidence="3" id="KW-1185">Reference proteome</keyword>
<protein>
    <submittedName>
        <fullName evidence="2">Uncharacterized protein</fullName>
    </submittedName>
</protein>
<dbReference type="Proteomes" id="UP000827176">
    <property type="component" value="Segment"/>
</dbReference>
<name>A0AAE8Y089_9CAUD</name>
<evidence type="ECO:0000256" key="1">
    <source>
        <dbReference type="SAM" id="MobiDB-lite"/>
    </source>
</evidence>
<proteinExistence type="predicted"/>